<dbReference type="Gene3D" id="1.10.1740.10">
    <property type="match status" value="1"/>
</dbReference>
<dbReference type="Proteomes" id="UP000555193">
    <property type="component" value="Unassembled WGS sequence"/>
</dbReference>
<evidence type="ECO:0000313" key="8">
    <source>
        <dbReference type="Proteomes" id="UP000555193"/>
    </source>
</evidence>
<keyword evidence="3" id="KW-0731">Sigma factor</keyword>
<dbReference type="SUPFAM" id="SSF88659">
    <property type="entry name" value="Sigma3 and sigma4 domains of RNA polymerase sigma factors"/>
    <property type="match status" value="1"/>
</dbReference>
<dbReference type="InterPro" id="IPR039425">
    <property type="entry name" value="RNA_pol_sigma-70-like"/>
</dbReference>
<dbReference type="InterPro" id="IPR013324">
    <property type="entry name" value="RNA_pol_sigma_r3/r4-like"/>
</dbReference>
<evidence type="ECO:0000259" key="6">
    <source>
        <dbReference type="Pfam" id="PF08281"/>
    </source>
</evidence>
<dbReference type="InterPro" id="IPR013325">
    <property type="entry name" value="RNA_pol_sigma_r2"/>
</dbReference>
<dbReference type="AlphaFoldDB" id="A0ABD6LCG8"/>
<dbReference type="Pfam" id="PF04542">
    <property type="entry name" value="Sigma70_r2"/>
    <property type="match status" value="1"/>
</dbReference>
<dbReference type="InterPro" id="IPR014327">
    <property type="entry name" value="RNA_pol_sigma70_bacteroid"/>
</dbReference>
<dbReference type="NCBIfam" id="TIGR02985">
    <property type="entry name" value="Sig70_bacteroi1"/>
    <property type="match status" value="1"/>
</dbReference>
<dbReference type="PANTHER" id="PTHR43133">
    <property type="entry name" value="RNA POLYMERASE ECF-TYPE SIGMA FACTO"/>
    <property type="match status" value="1"/>
</dbReference>
<dbReference type="NCBIfam" id="TIGR02937">
    <property type="entry name" value="sigma70-ECF"/>
    <property type="match status" value="1"/>
</dbReference>
<comment type="caution">
    <text evidence="7">The sequence shown here is derived from an EMBL/GenBank/DDBJ whole genome shotgun (WGS) entry which is preliminary data.</text>
</comment>
<dbReference type="CDD" id="cd06171">
    <property type="entry name" value="Sigma70_r4"/>
    <property type="match status" value="1"/>
</dbReference>
<feature type="domain" description="RNA polymerase sigma factor 70 region 4 type 2" evidence="6">
    <location>
        <begin position="121"/>
        <end position="172"/>
    </location>
</feature>
<protein>
    <submittedName>
        <fullName evidence="7">RNA polymerase sigma-70 factor</fullName>
    </submittedName>
</protein>
<dbReference type="EMBL" id="JABDSH010000089">
    <property type="protein sequence ID" value="NMW37932.1"/>
    <property type="molecule type" value="Genomic_DNA"/>
</dbReference>
<dbReference type="InterPro" id="IPR014284">
    <property type="entry name" value="RNA_pol_sigma-70_dom"/>
</dbReference>
<keyword evidence="2" id="KW-0805">Transcription regulation</keyword>
<reference evidence="7 8" key="1">
    <citation type="submission" date="2020-04" db="EMBL/GenBank/DDBJ databases">
        <title>A novel gut-associated lysogenic phage, Bacteroides phage BV01, alters the host transcriptome and bile acid metabolism in Bacteroides vulgatus.</title>
        <authorList>
            <person name="Campbell D.E."/>
            <person name="Ly L."/>
            <person name="Ridlon J.M."/>
            <person name="Hsiao A."/>
            <person name="Degnan P.H."/>
        </authorList>
    </citation>
    <scope>NUCLEOTIDE SEQUENCE [LARGE SCALE GENOMIC DNA]</scope>
    <source>
        <strain evidence="7 8">VPI-4506</strain>
    </source>
</reference>
<gene>
    <name evidence="7" type="ORF">HKQ54_17715</name>
</gene>
<dbReference type="SUPFAM" id="SSF88946">
    <property type="entry name" value="Sigma2 domain of RNA polymerase sigma factors"/>
    <property type="match status" value="1"/>
</dbReference>
<dbReference type="InterPro" id="IPR013249">
    <property type="entry name" value="RNA_pol_sigma70_r4_t2"/>
</dbReference>
<evidence type="ECO:0000256" key="4">
    <source>
        <dbReference type="ARBA" id="ARBA00023163"/>
    </source>
</evidence>
<dbReference type="PANTHER" id="PTHR43133:SF46">
    <property type="entry name" value="RNA POLYMERASE SIGMA-70 FACTOR ECF SUBFAMILY"/>
    <property type="match status" value="1"/>
</dbReference>
<evidence type="ECO:0000256" key="3">
    <source>
        <dbReference type="ARBA" id="ARBA00023082"/>
    </source>
</evidence>
<dbReference type="InterPro" id="IPR007627">
    <property type="entry name" value="RNA_pol_sigma70_r2"/>
</dbReference>
<dbReference type="Pfam" id="PF08281">
    <property type="entry name" value="Sigma70_r4_2"/>
    <property type="match status" value="1"/>
</dbReference>
<evidence type="ECO:0000259" key="5">
    <source>
        <dbReference type="Pfam" id="PF04542"/>
    </source>
</evidence>
<name>A0ABD6LCG8_PHOVU</name>
<dbReference type="GO" id="GO:0016987">
    <property type="term" value="F:sigma factor activity"/>
    <property type="evidence" value="ECO:0007669"/>
    <property type="project" value="UniProtKB-KW"/>
</dbReference>
<organism evidence="7 8">
    <name type="scientific">Phocaeicola vulgatus</name>
    <name type="common">Bacteroides vulgatus</name>
    <dbReference type="NCBI Taxonomy" id="821"/>
    <lineage>
        <taxon>Bacteria</taxon>
        <taxon>Pseudomonadati</taxon>
        <taxon>Bacteroidota</taxon>
        <taxon>Bacteroidia</taxon>
        <taxon>Bacteroidales</taxon>
        <taxon>Bacteroidaceae</taxon>
        <taxon>Phocaeicola</taxon>
    </lineage>
</organism>
<evidence type="ECO:0000313" key="7">
    <source>
        <dbReference type="EMBL" id="NMW37932.1"/>
    </source>
</evidence>
<accession>A0ABD6LCG8</accession>
<sequence>MNHTVEDLFLLESLRQGEHTAFEQLFRKYYTVLCAYARRMLNMEDAEEIVQEVMIWLWENRCELVVESSLGQYLFKMTYRKVLNHLTRQQIKTKVEAAFYEHTQSMLCEVDYGQLEELSARINEAVAALPDSFRESFVMHRFKDLSYKEIAEVLEVSQQTVAYRIQQALKLLRVSLRDYLPMLVWLVG</sequence>
<dbReference type="RefSeq" id="WP_172773245.1">
    <property type="nucleotide sequence ID" value="NZ_JABDSH010000089.1"/>
</dbReference>
<comment type="similarity">
    <text evidence="1">Belongs to the sigma-70 factor family. ECF subfamily.</text>
</comment>
<dbReference type="Gene3D" id="1.10.10.10">
    <property type="entry name" value="Winged helix-like DNA-binding domain superfamily/Winged helix DNA-binding domain"/>
    <property type="match status" value="1"/>
</dbReference>
<evidence type="ECO:0000256" key="1">
    <source>
        <dbReference type="ARBA" id="ARBA00010641"/>
    </source>
</evidence>
<proteinExistence type="inferred from homology"/>
<dbReference type="InterPro" id="IPR036388">
    <property type="entry name" value="WH-like_DNA-bd_sf"/>
</dbReference>
<evidence type="ECO:0000256" key="2">
    <source>
        <dbReference type="ARBA" id="ARBA00023015"/>
    </source>
</evidence>
<keyword evidence="4" id="KW-0804">Transcription</keyword>
<feature type="domain" description="RNA polymerase sigma-70 region 2" evidence="5">
    <location>
        <begin position="25"/>
        <end position="90"/>
    </location>
</feature>